<dbReference type="InterPro" id="IPR038765">
    <property type="entry name" value="Papain-like_cys_pep_sf"/>
</dbReference>
<name>A0A6L2KBI1_TANCI</name>
<evidence type="ECO:0000313" key="2">
    <source>
        <dbReference type="EMBL" id="GEU46821.1"/>
    </source>
</evidence>
<feature type="domain" description="OTU" evidence="1">
    <location>
        <begin position="89"/>
        <end position="165"/>
    </location>
</feature>
<dbReference type="SUPFAM" id="SSF54001">
    <property type="entry name" value="Cysteine proteinases"/>
    <property type="match status" value="1"/>
</dbReference>
<dbReference type="Pfam" id="PF02338">
    <property type="entry name" value="OTU"/>
    <property type="match status" value="1"/>
</dbReference>
<dbReference type="EMBL" id="BKCJ010002182">
    <property type="protein sequence ID" value="GEU46821.1"/>
    <property type="molecule type" value="Genomic_DNA"/>
</dbReference>
<accession>A0A6L2KBI1</accession>
<reference evidence="2" key="1">
    <citation type="journal article" date="2019" name="Sci. Rep.">
        <title>Draft genome of Tanacetum cinerariifolium, the natural source of mosquito coil.</title>
        <authorList>
            <person name="Yamashiro T."/>
            <person name="Shiraishi A."/>
            <person name="Satake H."/>
            <person name="Nakayama K."/>
        </authorList>
    </citation>
    <scope>NUCLEOTIDE SEQUENCE</scope>
</reference>
<gene>
    <name evidence="2" type="ORF">Tci_018799</name>
</gene>
<dbReference type="AlphaFoldDB" id="A0A6L2KBI1"/>
<proteinExistence type="predicted"/>
<dbReference type="Gene3D" id="3.90.70.80">
    <property type="match status" value="1"/>
</dbReference>
<protein>
    <recommendedName>
        <fullName evidence="1">OTU domain-containing protein</fullName>
    </recommendedName>
</protein>
<sequence length="184" mass="21486">MIIKKDSEIVKAKVERKSLALKAKKESSDEECSTSDSEDEEYAMAICLRVDLEPDEWIKDSGCSKHMTEYDSLPFIVNWDVQVIYELLKRRKEIEWWFIEGDFDLYVKRIEKPYIWGGELELLIASHIIKTTIFIFMLGKKLLNIATYGKEYEQYEKSSIKVLFYCDESDEGDAHEDAADLGDE</sequence>
<evidence type="ECO:0000259" key="1">
    <source>
        <dbReference type="Pfam" id="PF02338"/>
    </source>
</evidence>
<comment type="caution">
    <text evidence="2">The sequence shown here is derived from an EMBL/GenBank/DDBJ whole genome shotgun (WGS) entry which is preliminary data.</text>
</comment>
<dbReference type="InterPro" id="IPR003323">
    <property type="entry name" value="OTU_dom"/>
</dbReference>
<organism evidence="2">
    <name type="scientific">Tanacetum cinerariifolium</name>
    <name type="common">Dalmatian daisy</name>
    <name type="synonym">Chrysanthemum cinerariifolium</name>
    <dbReference type="NCBI Taxonomy" id="118510"/>
    <lineage>
        <taxon>Eukaryota</taxon>
        <taxon>Viridiplantae</taxon>
        <taxon>Streptophyta</taxon>
        <taxon>Embryophyta</taxon>
        <taxon>Tracheophyta</taxon>
        <taxon>Spermatophyta</taxon>
        <taxon>Magnoliopsida</taxon>
        <taxon>eudicotyledons</taxon>
        <taxon>Gunneridae</taxon>
        <taxon>Pentapetalae</taxon>
        <taxon>asterids</taxon>
        <taxon>campanulids</taxon>
        <taxon>Asterales</taxon>
        <taxon>Asteraceae</taxon>
        <taxon>Asteroideae</taxon>
        <taxon>Anthemideae</taxon>
        <taxon>Anthemidinae</taxon>
        <taxon>Tanacetum</taxon>
    </lineage>
</organism>